<accession>A0A183NHQ4</accession>
<dbReference type="Proteomes" id="UP000269396">
    <property type="component" value="Unassembled WGS sequence"/>
</dbReference>
<evidence type="ECO:0000313" key="1">
    <source>
        <dbReference type="EMBL" id="VDO80057.1"/>
    </source>
</evidence>
<keyword evidence="2" id="KW-1185">Reference proteome</keyword>
<feature type="non-terminal residue" evidence="1">
    <location>
        <position position="1"/>
    </location>
</feature>
<protein>
    <submittedName>
        <fullName evidence="1">Uncharacterized protein</fullName>
    </submittedName>
</protein>
<name>A0A183NHQ4_9TREM</name>
<dbReference type="EMBL" id="UZAL01001894">
    <property type="protein sequence ID" value="VDO80057.1"/>
    <property type="molecule type" value="Genomic_DNA"/>
</dbReference>
<dbReference type="AlphaFoldDB" id="A0A183NHQ4"/>
<evidence type="ECO:0000313" key="2">
    <source>
        <dbReference type="Proteomes" id="UP000269396"/>
    </source>
</evidence>
<organism evidence="1 2">
    <name type="scientific">Schistosoma mattheei</name>
    <dbReference type="NCBI Taxonomy" id="31246"/>
    <lineage>
        <taxon>Eukaryota</taxon>
        <taxon>Metazoa</taxon>
        <taxon>Spiralia</taxon>
        <taxon>Lophotrochozoa</taxon>
        <taxon>Platyhelminthes</taxon>
        <taxon>Trematoda</taxon>
        <taxon>Digenea</taxon>
        <taxon>Strigeidida</taxon>
        <taxon>Schistosomatoidea</taxon>
        <taxon>Schistosomatidae</taxon>
        <taxon>Schistosoma</taxon>
    </lineage>
</organism>
<gene>
    <name evidence="1" type="ORF">SMTD_LOCUS1640</name>
</gene>
<sequence length="162" mass="19374">YIFKVRTDILIGELRKQAIETYNLKELDFINYGLYLPPESGKKGKFLQDERTISEYPQLVAMKLNPYNDNQLLHEIESNGLMNDRKSKEPVVLELLPKIRFVEEYRLEGSKSTTKRIHSKVNSFIIHLINYYERMKLDLNMFSFIYVKYYNVLSVRARNRRL</sequence>
<reference evidence="1 2" key="1">
    <citation type="submission" date="2018-11" db="EMBL/GenBank/DDBJ databases">
        <authorList>
            <consortium name="Pathogen Informatics"/>
        </authorList>
    </citation>
    <scope>NUCLEOTIDE SEQUENCE [LARGE SCALE GENOMIC DNA]</scope>
    <source>
        <strain>Denwood</strain>
        <strain evidence="2">Zambia</strain>
    </source>
</reference>
<proteinExistence type="predicted"/>